<dbReference type="EMBL" id="NHYE01001371">
    <property type="protein sequence ID" value="PPQ96438.1"/>
    <property type="molecule type" value="Genomic_DNA"/>
</dbReference>
<feature type="region of interest" description="Disordered" evidence="1">
    <location>
        <begin position="203"/>
        <end position="233"/>
    </location>
</feature>
<proteinExistence type="predicted"/>
<feature type="compositionally biased region" description="Acidic residues" evidence="1">
    <location>
        <begin position="362"/>
        <end position="372"/>
    </location>
</feature>
<dbReference type="OrthoDB" id="3224257at2759"/>
<feature type="region of interest" description="Disordered" evidence="1">
    <location>
        <begin position="644"/>
        <end position="670"/>
    </location>
</feature>
<feature type="region of interest" description="Disordered" evidence="1">
    <location>
        <begin position="743"/>
        <end position="772"/>
    </location>
</feature>
<dbReference type="AlphaFoldDB" id="A0A409Y085"/>
<feature type="compositionally biased region" description="Low complexity" evidence="1">
    <location>
        <begin position="219"/>
        <end position="233"/>
    </location>
</feature>
<sequence length="981" mass="107990">MLLKLIPGNSEPTIHFSLSFSDLPPQLPMPAAWSAQLTQLMLEDLEVPVTIHSLDKAAGLASLLEEVALDVGANEVRCRFVDGKVEKWGFWDGIVGIGPWKAMAGSLYGQRLLEALEGIMRDVKESTLEDERLAREKEWEKQKLERSRSLSTATAPKGILGKVSKHKKQRSFFMQIVSSIGSIINLTSPSAANHPAIPFSRSSVSTAPSVFPPSPPPTSSSNTSASPGTSARARALRRAARSALVDTYRLFVLSELLTRLQGYTESPDQQLVRSQEYQRKEKISFGVWILHSMRRRAMERMEQLLEEAEVEAKARGYIANVNQELDVGYFGMEPATTAVPLSFSDDEDEMEPPPPGLSSTEKDEDSDSDETDGSSLHTPSTTSHFQCYPGRPPFSRTSSTSSHSIDDSSSTSSDDNGKATRDADTKEDKLVAAQAQKSLPEIPQFQPTTSVLSATPRVMHHLSSASLHEYNRLVELRSRLGHLLLFAASQARVAADEAQSRLEILAVRSRRRAWSNKALSLTARSRAGLGGSAIYGLVTPFRSSSLARHMWKAEDFFQEPSSSTTPFLSNSLTRCSSRGFPSYRPRLRPKIQYDIETLAVEVDEIPFGDDEDLAFAPEDHLQAAELDCEIYGDMGCPSDPSSIAGRTRQHVRGGNRKFTSARPAPGRSGIGRLFPVSEEMDGEVQDHFPDEDQAFEFAVHGRHHRAEKRTFMACEEVTLEDQEEDDEDCLEDPHELDVELGFGEFGSPEVPQNVGTNGERISNKMSRPSISPRVRTTSMMGTFVQRTKQAQSDAFHAASHQSGPELTKDSLLCQPVAISVSNPSVRRVSPPKLQIQSSVRIKVGSPPKDIGKPIQVSAPAIYDGAEVDLELDLRVRVGDLTSDNVGYEQPHSQDGVPPLSIVIPKQQIVRPGAVAVPEGEEFTLAMDVLGEKRRSHSTGRHTYPTRPLSRHEFEGSRRPKLGSIFQEPQPTFAPKLSDVAP</sequence>
<evidence type="ECO:0000313" key="2">
    <source>
        <dbReference type="EMBL" id="PPQ96438.1"/>
    </source>
</evidence>
<gene>
    <name evidence="2" type="ORF">CVT26_005079</name>
</gene>
<comment type="caution">
    <text evidence="2">The sequence shown here is derived from an EMBL/GenBank/DDBJ whole genome shotgun (WGS) entry which is preliminary data.</text>
</comment>
<reference evidence="2 3" key="1">
    <citation type="journal article" date="2018" name="Evol. Lett.">
        <title>Horizontal gene cluster transfer increased hallucinogenic mushroom diversity.</title>
        <authorList>
            <person name="Reynolds H.T."/>
            <person name="Vijayakumar V."/>
            <person name="Gluck-Thaler E."/>
            <person name="Korotkin H.B."/>
            <person name="Matheny P.B."/>
            <person name="Slot J.C."/>
        </authorList>
    </citation>
    <scope>NUCLEOTIDE SEQUENCE [LARGE SCALE GENOMIC DNA]</scope>
    <source>
        <strain evidence="2 3">SRW20</strain>
    </source>
</reference>
<organism evidence="2 3">
    <name type="scientific">Gymnopilus dilepis</name>
    <dbReference type="NCBI Taxonomy" id="231916"/>
    <lineage>
        <taxon>Eukaryota</taxon>
        <taxon>Fungi</taxon>
        <taxon>Dikarya</taxon>
        <taxon>Basidiomycota</taxon>
        <taxon>Agaricomycotina</taxon>
        <taxon>Agaricomycetes</taxon>
        <taxon>Agaricomycetidae</taxon>
        <taxon>Agaricales</taxon>
        <taxon>Agaricineae</taxon>
        <taxon>Hymenogastraceae</taxon>
        <taxon>Gymnopilus</taxon>
    </lineage>
</organism>
<feature type="compositionally biased region" description="Polar residues" evidence="1">
    <location>
        <begin position="753"/>
        <end position="772"/>
    </location>
</feature>
<dbReference type="InParanoid" id="A0A409Y085"/>
<dbReference type="Proteomes" id="UP000284706">
    <property type="component" value="Unassembled WGS sequence"/>
</dbReference>
<feature type="compositionally biased region" description="Basic and acidic residues" evidence="1">
    <location>
        <begin position="415"/>
        <end position="425"/>
    </location>
</feature>
<evidence type="ECO:0000313" key="3">
    <source>
        <dbReference type="Proteomes" id="UP000284706"/>
    </source>
</evidence>
<name>A0A409Y085_9AGAR</name>
<protein>
    <submittedName>
        <fullName evidence="2">Uncharacterized protein</fullName>
    </submittedName>
</protein>
<feature type="compositionally biased region" description="Polar residues" evidence="1">
    <location>
        <begin position="376"/>
        <end position="385"/>
    </location>
</feature>
<accession>A0A409Y085</accession>
<feature type="compositionally biased region" description="Low complexity" evidence="1">
    <location>
        <begin position="395"/>
        <end position="414"/>
    </location>
</feature>
<feature type="region of interest" description="Disordered" evidence="1">
    <location>
        <begin position="933"/>
        <end position="981"/>
    </location>
</feature>
<keyword evidence="3" id="KW-1185">Reference proteome</keyword>
<evidence type="ECO:0000256" key="1">
    <source>
        <dbReference type="SAM" id="MobiDB-lite"/>
    </source>
</evidence>
<feature type="region of interest" description="Disordered" evidence="1">
    <location>
        <begin position="342"/>
        <end position="425"/>
    </location>
</feature>